<keyword evidence="12 18" id="KW-0472">Membrane</keyword>
<dbReference type="InterPro" id="IPR050324">
    <property type="entry name" value="CDP-alcohol_PTase-I"/>
</dbReference>
<dbReference type="Proteomes" id="UP001298681">
    <property type="component" value="Unassembled WGS sequence"/>
</dbReference>
<comment type="subcellular location">
    <subcellularLocation>
        <location evidence="2">Membrane</location>
        <topology evidence="2">Multi-pass membrane protein</topology>
    </subcellularLocation>
</comment>
<dbReference type="NCBIfam" id="TIGR00560">
    <property type="entry name" value="pgsA"/>
    <property type="match status" value="1"/>
</dbReference>
<evidence type="ECO:0000256" key="1">
    <source>
        <dbReference type="ARBA" id="ARBA00003973"/>
    </source>
</evidence>
<proteinExistence type="inferred from homology"/>
<evidence type="ECO:0000256" key="16">
    <source>
        <dbReference type="NCBIfam" id="TIGR00560"/>
    </source>
</evidence>
<comment type="similarity">
    <text evidence="4 17">Belongs to the CDP-alcohol phosphatidyltransferase class-I family.</text>
</comment>
<evidence type="ECO:0000256" key="10">
    <source>
        <dbReference type="ARBA" id="ARBA00022989"/>
    </source>
</evidence>
<organism evidence="19 20">
    <name type="scientific">Anaeromassilibacillus senegalensis</name>
    <dbReference type="NCBI Taxonomy" id="1673717"/>
    <lineage>
        <taxon>Bacteria</taxon>
        <taxon>Bacillati</taxon>
        <taxon>Bacillota</taxon>
        <taxon>Clostridia</taxon>
        <taxon>Eubacteriales</taxon>
        <taxon>Acutalibacteraceae</taxon>
        <taxon>Anaeromassilibacillus</taxon>
    </lineage>
</organism>
<protein>
    <recommendedName>
        <fullName evidence="6 16">CDP-diacylglycerol--glycerol-3-phosphate 3-phosphatidyltransferase</fullName>
        <ecNumber evidence="5 16">2.7.8.5</ecNumber>
    </recommendedName>
</protein>
<accession>A0ABS9MM13</accession>
<evidence type="ECO:0000256" key="2">
    <source>
        <dbReference type="ARBA" id="ARBA00004141"/>
    </source>
</evidence>
<comment type="catalytic activity">
    <reaction evidence="15">
        <text>a CDP-1,2-diacyl-sn-glycerol + sn-glycerol 3-phosphate = a 1,2-diacyl-sn-glycero-3-phospho-(1'-sn-glycero-3'-phosphate) + CMP + H(+)</text>
        <dbReference type="Rhea" id="RHEA:12593"/>
        <dbReference type="ChEBI" id="CHEBI:15378"/>
        <dbReference type="ChEBI" id="CHEBI:57597"/>
        <dbReference type="ChEBI" id="CHEBI:58332"/>
        <dbReference type="ChEBI" id="CHEBI:60110"/>
        <dbReference type="ChEBI" id="CHEBI:60377"/>
        <dbReference type="EC" id="2.7.8.5"/>
    </reaction>
</comment>
<dbReference type="InterPro" id="IPR048254">
    <property type="entry name" value="CDP_ALCOHOL_P_TRANSF_CS"/>
</dbReference>
<evidence type="ECO:0000256" key="11">
    <source>
        <dbReference type="ARBA" id="ARBA00023098"/>
    </source>
</evidence>
<dbReference type="InterPro" id="IPR000462">
    <property type="entry name" value="CDP-OH_P_trans"/>
</dbReference>
<comment type="function">
    <text evidence="1">This protein catalyzes the committed step to the synthesis of the acidic phospholipids.</text>
</comment>
<keyword evidence="14" id="KW-1208">Phospholipid metabolism</keyword>
<feature type="transmembrane region" description="Helical" evidence="18">
    <location>
        <begin position="7"/>
        <end position="24"/>
    </location>
</feature>
<evidence type="ECO:0000256" key="18">
    <source>
        <dbReference type="SAM" id="Phobius"/>
    </source>
</evidence>
<dbReference type="EC" id="2.7.8.5" evidence="5 16"/>
<evidence type="ECO:0000256" key="8">
    <source>
        <dbReference type="ARBA" id="ARBA00022679"/>
    </source>
</evidence>
<dbReference type="PANTHER" id="PTHR14269:SF62">
    <property type="entry name" value="CDP-DIACYLGLYCEROL--GLYCEROL-3-PHOSPHATE 3-PHOSPHATIDYLTRANSFERASE 1, CHLOROPLASTIC"/>
    <property type="match status" value="1"/>
</dbReference>
<keyword evidence="10 18" id="KW-1133">Transmembrane helix</keyword>
<dbReference type="RefSeq" id="WP_191406084.1">
    <property type="nucleotide sequence ID" value="NZ_JAKNHQ010000024.1"/>
</dbReference>
<gene>
    <name evidence="19" type="primary">pgsA</name>
    <name evidence="19" type="ORF">L0P57_12965</name>
</gene>
<keyword evidence="7" id="KW-0444">Lipid biosynthesis</keyword>
<evidence type="ECO:0000256" key="13">
    <source>
        <dbReference type="ARBA" id="ARBA00023209"/>
    </source>
</evidence>
<dbReference type="InterPro" id="IPR004570">
    <property type="entry name" value="Phosphatidylglycerol_P_synth"/>
</dbReference>
<dbReference type="EMBL" id="JAKNHQ010000024">
    <property type="protein sequence ID" value="MCG4611840.1"/>
    <property type="molecule type" value="Genomic_DNA"/>
</dbReference>
<evidence type="ECO:0000256" key="3">
    <source>
        <dbReference type="ARBA" id="ARBA00005042"/>
    </source>
</evidence>
<dbReference type="PANTHER" id="PTHR14269">
    <property type="entry name" value="CDP-DIACYLGLYCEROL--GLYCEROL-3-PHOSPHATE 3-PHOSPHATIDYLTRANSFERASE-RELATED"/>
    <property type="match status" value="1"/>
</dbReference>
<comment type="pathway">
    <text evidence="3">Phospholipid metabolism; phosphatidylglycerol biosynthesis; phosphatidylglycerol from CDP-diacylglycerol: step 1/2.</text>
</comment>
<dbReference type="GO" id="GO:0008444">
    <property type="term" value="F:CDP-diacylglycerol-glycerol-3-phosphate 3-phosphatidyltransferase activity"/>
    <property type="evidence" value="ECO:0007669"/>
    <property type="project" value="UniProtKB-EC"/>
</dbReference>
<dbReference type="Pfam" id="PF01066">
    <property type="entry name" value="CDP-OH_P_transf"/>
    <property type="match status" value="1"/>
</dbReference>
<sequence>MNLPNKLTVLRMAMVPFFVGALLWQELPHNCLIALLLFLAASYTDHLDGKIARSRNLITNFGKFMDPLADKILVISALVCFVSLGLINPWWVLIIIVREFLVTSLRLVAADEGVVIAANKWGKVKTVSQIIAIAFILAMQYAQELIAAGTLSAFSVGGIPSETVFLWTGEGLMAVTVFFTVLSGGIYLKQNWKVIGNSK</sequence>
<reference evidence="19 20" key="1">
    <citation type="submission" date="2022-01" db="EMBL/GenBank/DDBJ databases">
        <title>Collection of gut derived symbiotic bacterial strains cultured from healthy donors.</title>
        <authorList>
            <person name="Lin H."/>
            <person name="Kohout C."/>
            <person name="Waligurski E."/>
            <person name="Pamer E.G."/>
        </authorList>
    </citation>
    <scope>NUCLEOTIDE SEQUENCE [LARGE SCALE GENOMIC DNA]</scope>
    <source>
        <strain evidence="19 20">DFI.7.58</strain>
    </source>
</reference>
<feature type="transmembrane region" description="Helical" evidence="18">
    <location>
        <begin position="164"/>
        <end position="188"/>
    </location>
</feature>
<dbReference type="PIRSF" id="PIRSF000847">
    <property type="entry name" value="Phos_ph_gly_syn"/>
    <property type="match status" value="1"/>
</dbReference>
<evidence type="ECO:0000313" key="19">
    <source>
        <dbReference type="EMBL" id="MCG4611840.1"/>
    </source>
</evidence>
<evidence type="ECO:0000256" key="12">
    <source>
        <dbReference type="ARBA" id="ARBA00023136"/>
    </source>
</evidence>
<feature type="transmembrane region" description="Helical" evidence="18">
    <location>
        <begin position="68"/>
        <end position="84"/>
    </location>
</feature>
<evidence type="ECO:0000256" key="15">
    <source>
        <dbReference type="ARBA" id="ARBA00048586"/>
    </source>
</evidence>
<evidence type="ECO:0000313" key="20">
    <source>
        <dbReference type="Proteomes" id="UP001298681"/>
    </source>
</evidence>
<evidence type="ECO:0000256" key="9">
    <source>
        <dbReference type="ARBA" id="ARBA00022692"/>
    </source>
</evidence>
<keyword evidence="11" id="KW-0443">Lipid metabolism</keyword>
<dbReference type="PROSITE" id="PS00379">
    <property type="entry name" value="CDP_ALCOHOL_P_TRANSF"/>
    <property type="match status" value="1"/>
</dbReference>
<evidence type="ECO:0000256" key="6">
    <source>
        <dbReference type="ARBA" id="ARBA00014944"/>
    </source>
</evidence>
<keyword evidence="8 17" id="KW-0808">Transferase</keyword>
<name>A0ABS9MM13_9FIRM</name>
<keyword evidence="20" id="KW-1185">Reference proteome</keyword>
<keyword evidence="13" id="KW-0594">Phospholipid biosynthesis</keyword>
<dbReference type="InterPro" id="IPR043130">
    <property type="entry name" value="CDP-OH_PTrfase_TM_dom"/>
</dbReference>
<evidence type="ECO:0000256" key="7">
    <source>
        <dbReference type="ARBA" id="ARBA00022516"/>
    </source>
</evidence>
<evidence type="ECO:0000256" key="5">
    <source>
        <dbReference type="ARBA" id="ARBA00013170"/>
    </source>
</evidence>
<feature type="transmembrane region" description="Helical" evidence="18">
    <location>
        <begin position="130"/>
        <end position="152"/>
    </location>
</feature>
<evidence type="ECO:0000256" key="4">
    <source>
        <dbReference type="ARBA" id="ARBA00010441"/>
    </source>
</evidence>
<evidence type="ECO:0000256" key="14">
    <source>
        <dbReference type="ARBA" id="ARBA00023264"/>
    </source>
</evidence>
<evidence type="ECO:0000256" key="17">
    <source>
        <dbReference type="RuleBase" id="RU003750"/>
    </source>
</evidence>
<comment type="caution">
    <text evidence="19">The sequence shown here is derived from an EMBL/GenBank/DDBJ whole genome shotgun (WGS) entry which is preliminary data.</text>
</comment>
<keyword evidence="9 18" id="KW-0812">Transmembrane</keyword>
<dbReference type="Gene3D" id="1.20.120.1760">
    <property type="match status" value="1"/>
</dbReference>